<keyword evidence="1" id="KW-0805">Transcription regulation</keyword>
<dbReference type="RefSeq" id="WP_151124377.1">
    <property type="nucleotide sequence ID" value="NZ_CP088082.1"/>
</dbReference>
<keyword evidence="2" id="KW-0238">DNA-binding</keyword>
<protein>
    <submittedName>
        <fullName evidence="6">AraC family transcriptional regulator</fullName>
    </submittedName>
</protein>
<dbReference type="PANTHER" id="PTHR46796:SF2">
    <property type="entry name" value="TRANSCRIPTIONAL REGULATORY PROTEIN"/>
    <property type="match status" value="1"/>
</dbReference>
<keyword evidence="3" id="KW-0010">Activator</keyword>
<dbReference type="SMART" id="SM00342">
    <property type="entry name" value="HTH_ARAC"/>
    <property type="match status" value="1"/>
</dbReference>
<comment type="caution">
    <text evidence="6">The sequence shown here is derived from an EMBL/GenBank/DDBJ whole genome shotgun (WGS) entry which is preliminary data.</text>
</comment>
<dbReference type="PANTHER" id="PTHR46796">
    <property type="entry name" value="HTH-TYPE TRANSCRIPTIONAL ACTIVATOR RHAS-RELATED"/>
    <property type="match status" value="1"/>
</dbReference>
<proteinExistence type="predicted"/>
<dbReference type="EMBL" id="VZPB01000026">
    <property type="protein sequence ID" value="KAB0581199.1"/>
    <property type="molecule type" value="Genomic_DNA"/>
</dbReference>
<evidence type="ECO:0000313" key="7">
    <source>
        <dbReference type="Proteomes" id="UP000430120"/>
    </source>
</evidence>
<gene>
    <name evidence="6" type="ORF">F7Q92_11965</name>
</gene>
<evidence type="ECO:0000259" key="5">
    <source>
        <dbReference type="PROSITE" id="PS01124"/>
    </source>
</evidence>
<evidence type="ECO:0000256" key="4">
    <source>
        <dbReference type="ARBA" id="ARBA00023163"/>
    </source>
</evidence>
<dbReference type="PROSITE" id="PS00041">
    <property type="entry name" value="HTH_ARAC_FAMILY_1"/>
    <property type="match status" value="1"/>
</dbReference>
<name>A0A643FDH1_IDEDE</name>
<dbReference type="Gene3D" id="1.10.10.60">
    <property type="entry name" value="Homeodomain-like"/>
    <property type="match status" value="2"/>
</dbReference>
<evidence type="ECO:0000313" key="6">
    <source>
        <dbReference type="EMBL" id="KAB0581199.1"/>
    </source>
</evidence>
<feature type="domain" description="HTH araC/xylS-type" evidence="5">
    <location>
        <begin position="177"/>
        <end position="274"/>
    </location>
</feature>
<keyword evidence="7" id="KW-1185">Reference proteome</keyword>
<dbReference type="SUPFAM" id="SSF51215">
    <property type="entry name" value="Regulatory protein AraC"/>
    <property type="match status" value="1"/>
</dbReference>
<dbReference type="OrthoDB" id="9809338at2"/>
<evidence type="ECO:0000256" key="1">
    <source>
        <dbReference type="ARBA" id="ARBA00023015"/>
    </source>
</evidence>
<sequence>MSSSASSPHRIHRHPAAPWAALRVSLGTRDCYRPHSHPEYSVGIVDEGGATFHHPSGPQPVQAGSVVLIEPQVVHACNPAAGQPWSYRMLFVDAAWLHAAVARVWGLAEVPQRQEGLHFASRAVNDPVMHAVVDRLCQPIRDAATAQALAEALPRVLAGCLVAGPPQDTAPVPEELRPAIAAMQDEAGPRLTVQALAQACGMSAPRFIRRFQAVFGMTPGSYLQNQRLNGARRLLAQGSALADTAQAMGFADQAHLQRSFKAHHAMTPGDYRPPRR</sequence>
<dbReference type="GO" id="GO:0003700">
    <property type="term" value="F:DNA-binding transcription factor activity"/>
    <property type="evidence" value="ECO:0007669"/>
    <property type="project" value="InterPro"/>
</dbReference>
<dbReference type="SUPFAM" id="SSF46689">
    <property type="entry name" value="Homeodomain-like"/>
    <property type="match status" value="2"/>
</dbReference>
<dbReference type="PROSITE" id="PS01124">
    <property type="entry name" value="HTH_ARAC_FAMILY_2"/>
    <property type="match status" value="1"/>
</dbReference>
<accession>A0A643FDH1</accession>
<dbReference type="InterPro" id="IPR009057">
    <property type="entry name" value="Homeodomain-like_sf"/>
</dbReference>
<dbReference type="GO" id="GO:0043565">
    <property type="term" value="F:sequence-specific DNA binding"/>
    <property type="evidence" value="ECO:0007669"/>
    <property type="project" value="InterPro"/>
</dbReference>
<dbReference type="Pfam" id="PF02311">
    <property type="entry name" value="AraC_binding"/>
    <property type="match status" value="1"/>
</dbReference>
<organism evidence="6 7">
    <name type="scientific">Ideonella dechloratans</name>
    <dbReference type="NCBI Taxonomy" id="36863"/>
    <lineage>
        <taxon>Bacteria</taxon>
        <taxon>Pseudomonadati</taxon>
        <taxon>Pseudomonadota</taxon>
        <taxon>Betaproteobacteria</taxon>
        <taxon>Burkholderiales</taxon>
        <taxon>Sphaerotilaceae</taxon>
        <taxon>Ideonella</taxon>
    </lineage>
</organism>
<dbReference type="InterPro" id="IPR003313">
    <property type="entry name" value="AraC-bd"/>
</dbReference>
<dbReference type="InterPro" id="IPR014710">
    <property type="entry name" value="RmlC-like_jellyroll"/>
</dbReference>
<dbReference type="Gene3D" id="2.60.120.10">
    <property type="entry name" value="Jelly Rolls"/>
    <property type="match status" value="1"/>
</dbReference>
<reference evidence="6 7" key="1">
    <citation type="submission" date="2019-09" db="EMBL/GenBank/DDBJ databases">
        <title>Draft genome sequences of 48 bacterial type strains from the CCUG.</title>
        <authorList>
            <person name="Tunovic T."/>
            <person name="Pineiro-Iglesias B."/>
            <person name="Unosson C."/>
            <person name="Inganas E."/>
            <person name="Ohlen M."/>
            <person name="Cardew S."/>
            <person name="Jensie-Markopoulos S."/>
            <person name="Salva-Serra F."/>
            <person name="Jaen-Luchoro D."/>
            <person name="Karlsson R."/>
            <person name="Svensson-Stadler L."/>
            <person name="Chun J."/>
            <person name="Moore E."/>
        </authorList>
    </citation>
    <scope>NUCLEOTIDE SEQUENCE [LARGE SCALE GENOMIC DNA]</scope>
    <source>
        <strain evidence="6 7">CCUG 30977</strain>
    </source>
</reference>
<dbReference type="InterPro" id="IPR037923">
    <property type="entry name" value="HTH-like"/>
</dbReference>
<dbReference type="AlphaFoldDB" id="A0A643FDH1"/>
<evidence type="ECO:0000256" key="2">
    <source>
        <dbReference type="ARBA" id="ARBA00023125"/>
    </source>
</evidence>
<dbReference type="InterPro" id="IPR018062">
    <property type="entry name" value="HTH_AraC-typ_CS"/>
</dbReference>
<dbReference type="InterPro" id="IPR018060">
    <property type="entry name" value="HTH_AraC"/>
</dbReference>
<dbReference type="Pfam" id="PF12833">
    <property type="entry name" value="HTH_18"/>
    <property type="match status" value="1"/>
</dbReference>
<evidence type="ECO:0000256" key="3">
    <source>
        <dbReference type="ARBA" id="ARBA00023159"/>
    </source>
</evidence>
<dbReference type="Proteomes" id="UP000430120">
    <property type="component" value="Unassembled WGS sequence"/>
</dbReference>
<keyword evidence="4" id="KW-0804">Transcription</keyword>
<dbReference type="InterPro" id="IPR050204">
    <property type="entry name" value="AraC_XylS_family_regulators"/>
</dbReference>